<feature type="transmembrane region" description="Helical" evidence="1">
    <location>
        <begin position="34"/>
        <end position="55"/>
    </location>
</feature>
<name>A0ABR7LPL5_9ACTN</name>
<keyword evidence="1" id="KW-0812">Transmembrane</keyword>
<dbReference type="EMBL" id="JABVEC010000010">
    <property type="protein sequence ID" value="MBC6466793.1"/>
    <property type="molecule type" value="Genomic_DNA"/>
</dbReference>
<sequence length="56" mass="5606">MSEYQNEPSGDTEQFRAFARGGEAESAAGGGPNIGLILGGAAVVIVLIALVAVFAL</sequence>
<gene>
    <name evidence="2" type="ORF">HKK74_14960</name>
</gene>
<organism evidence="2 3">
    <name type="scientific">Actinomadura alba</name>
    <dbReference type="NCBI Taxonomy" id="406431"/>
    <lineage>
        <taxon>Bacteria</taxon>
        <taxon>Bacillati</taxon>
        <taxon>Actinomycetota</taxon>
        <taxon>Actinomycetes</taxon>
        <taxon>Streptosporangiales</taxon>
        <taxon>Thermomonosporaceae</taxon>
        <taxon>Actinomadura</taxon>
    </lineage>
</organism>
<evidence type="ECO:0000313" key="2">
    <source>
        <dbReference type="EMBL" id="MBC6466793.1"/>
    </source>
</evidence>
<proteinExistence type="predicted"/>
<protein>
    <submittedName>
        <fullName evidence="2">Uncharacterized protein</fullName>
    </submittedName>
</protein>
<comment type="caution">
    <text evidence="2">The sequence shown here is derived from an EMBL/GenBank/DDBJ whole genome shotgun (WGS) entry which is preliminary data.</text>
</comment>
<evidence type="ECO:0000313" key="3">
    <source>
        <dbReference type="Proteomes" id="UP000805614"/>
    </source>
</evidence>
<dbReference type="RefSeq" id="WP_187243817.1">
    <property type="nucleotide sequence ID" value="NZ_BAAAOK010000027.1"/>
</dbReference>
<keyword evidence="1" id="KW-1133">Transmembrane helix</keyword>
<keyword evidence="1" id="KW-0472">Membrane</keyword>
<dbReference type="Proteomes" id="UP000805614">
    <property type="component" value="Unassembled WGS sequence"/>
</dbReference>
<accession>A0ABR7LPL5</accession>
<evidence type="ECO:0000256" key="1">
    <source>
        <dbReference type="SAM" id="Phobius"/>
    </source>
</evidence>
<keyword evidence="3" id="KW-1185">Reference proteome</keyword>
<reference evidence="2 3" key="1">
    <citation type="submission" date="2020-06" db="EMBL/GenBank/DDBJ databases">
        <title>Actinomadura xiongansis sp. nov., isolated from soil of Baiyangdian.</title>
        <authorList>
            <person name="Zhang X."/>
        </authorList>
    </citation>
    <scope>NUCLEOTIDE SEQUENCE [LARGE SCALE GENOMIC DNA]</scope>
    <source>
        <strain evidence="2 3">HBUM206468</strain>
    </source>
</reference>